<dbReference type="AlphaFoldDB" id="W1NRX0"/>
<feature type="domain" description="HMG box" evidence="6">
    <location>
        <begin position="40"/>
        <end position="109"/>
    </location>
</feature>
<evidence type="ECO:0000256" key="3">
    <source>
        <dbReference type="ARBA" id="ARBA00023242"/>
    </source>
</evidence>
<accession>W1NRX0</accession>
<dbReference type="EMBL" id="KI395307">
    <property type="protein sequence ID" value="ERM98632.1"/>
    <property type="molecule type" value="Genomic_DNA"/>
</dbReference>
<dbReference type="PROSITE" id="PS50118">
    <property type="entry name" value="HMG_BOX_2"/>
    <property type="match status" value="1"/>
</dbReference>
<sequence length="116" mass="13010">MKAVDLNVHPLKPEIKKRAGSMKDPNHAKKSKREKDPNQPKRPPSAFLLFMDAFRVTFKKENPDTKGIAVVGKAGGEKWKSMTDQEKASYIAHATQKKAEYDLAMAAYKGKENVPQ</sequence>
<dbReference type="KEGG" id="atr:18426649"/>
<dbReference type="Proteomes" id="UP000017836">
    <property type="component" value="Unassembled WGS sequence"/>
</dbReference>
<evidence type="ECO:0000256" key="5">
    <source>
        <dbReference type="SAM" id="MobiDB-lite"/>
    </source>
</evidence>
<dbReference type="PANTHER" id="PTHR46261:SF18">
    <property type="entry name" value="DNA-BINDING PROTEIN MNB1B"/>
    <property type="match status" value="1"/>
</dbReference>
<dbReference type="Gene3D" id="1.10.30.10">
    <property type="entry name" value="High mobility group box domain"/>
    <property type="match status" value="1"/>
</dbReference>
<evidence type="ECO:0000256" key="4">
    <source>
        <dbReference type="PROSITE-ProRule" id="PRU00267"/>
    </source>
</evidence>
<dbReference type="eggNOG" id="KOG0381">
    <property type="taxonomic scope" value="Eukaryota"/>
</dbReference>
<proteinExistence type="predicted"/>
<dbReference type="Gramene" id="ERM98632">
    <property type="protein sequence ID" value="ERM98632"/>
    <property type="gene ID" value="AMTR_s00109p00094550"/>
</dbReference>
<evidence type="ECO:0000313" key="8">
    <source>
        <dbReference type="Proteomes" id="UP000017836"/>
    </source>
</evidence>
<dbReference type="SUPFAM" id="SSF47095">
    <property type="entry name" value="HMG-box"/>
    <property type="match status" value="1"/>
</dbReference>
<dbReference type="OrthoDB" id="1919336at2759"/>
<evidence type="ECO:0000256" key="2">
    <source>
        <dbReference type="ARBA" id="ARBA00023125"/>
    </source>
</evidence>
<dbReference type="PANTHER" id="PTHR46261">
    <property type="entry name" value="HIGH MOBILITY GROUP B PROTEIN 4-RELATED"/>
    <property type="match status" value="1"/>
</dbReference>
<dbReference type="GO" id="GO:0005634">
    <property type="term" value="C:nucleus"/>
    <property type="evidence" value="ECO:0007669"/>
    <property type="project" value="UniProtKB-SubCell"/>
</dbReference>
<reference evidence="8" key="1">
    <citation type="journal article" date="2013" name="Science">
        <title>The Amborella genome and the evolution of flowering plants.</title>
        <authorList>
            <consortium name="Amborella Genome Project"/>
        </authorList>
    </citation>
    <scope>NUCLEOTIDE SEQUENCE [LARGE SCALE GENOMIC DNA]</scope>
</reference>
<feature type="DNA-binding region" description="HMG box" evidence="4">
    <location>
        <begin position="40"/>
        <end position="109"/>
    </location>
</feature>
<dbReference type="GO" id="GO:0003677">
    <property type="term" value="F:DNA binding"/>
    <property type="evidence" value="ECO:0007669"/>
    <property type="project" value="UniProtKB-UniRule"/>
</dbReference>
<keyword evidence="3 4" id="KW-0539">Nucleus</keyword>
<evidence type="ECO:0000313" key="7">
    <source>
        <dbReference type="EMBL" id="ERM98632.1"/>
    </source>
</evidence>
<comment type="subcellular location">
    <subcellularLocation>
        <location evidence="1">Nucleus</location>
    </subcellularLocation>
</comment>
<dbReference type="InterPro" id="IPR009071">
    <property type="entry name" value="HMG_box_dom"/>
</dbReference>
<dbReference type="HOGENOM" id="CLU_082854_1_3_1"/>
<gene>
    <name evidence="7" type="ORF">AMTR_s00109p00094550</name>
</gene>
<keyword evidence="8" id="KW-1185">Reference proteome</keyword>
<keyword evidence="2 4" id="KW-0238">DNA-binding</keyword>
<evidence type="ECO:0000259" key="6">
    <source>
        <dbReference type="PROSITE" id="PS50118"/>
    </source>
</evidence>
<feature type="region of interest" description="Disordered" evidence="5">
    <location>
        <begin position="1"/>
        <end position="45"/>
    </location>
</feature>
<dbReference type="OMA" id="WKNLSHE"/>
<organism evidence="7 8">
    <name type="scientific">Amborella trichopoda</name>
    <dbReference type="NCBI Taxonomy" id="13333"/>
    <lineage>
        <taxon>Eukaryota</taxon>
        <taxon>Viridiplantae</taxon>
        <taxon>Streptophyta</taxon>
        <taxon>Embryophyta</taxon>
        <taxon>Tracheophyta</taxon>
        <taxon>Spermatophyta</taxon>
        <taxon>Magnoliopsida</taxon>
        <taxon>Amborellales</taxon>
        <taxon>Amborellaceae</taxon>
        <taxon>Amborella</taxon>
    </lineage>
</organism>
<evidence type="ECO:0000256" key="1">
    <source>
        <dbReference type="ARBA" id="ARBA00004123"/>
    </source>
</evidence>
<protein>
    <recommendedName>
        <fullName evidence="6">HMG box domain-containing protein</fullName>
    </recommendedName>
</protein>
<name>W1NRX0_AMBTC</name>
<dbReference type="Pfam" id="PF00505">
    <property type="entry name" value="HMG_box"/>
    <property type="match status" value="1"/>
</dbReference>
<dbReference type="SMART" id="SM00398">
    <property type="entry name" value="HMG"/>
    <property type="match status" value="1"/>
</dbReference>
<dbReference type="STRING" id="13333.W1NRX0"/>
<dbReference type="InterPro" id="IPR036910">
    <property type="entry name" value="HMG_box_dom_sf"/>
</dbReference>
<dbReference type="InterPro" id="IPR031061">
    <property type="entry name" value="HMGB_plant"/>
</dbReference>
<dbReference type="CDD" id="cd22005">
    <property type="entry name" value="HMG-box_AtHMGB1-like"/>
    <property type="match status" value="1"/>
</dbReference>